<evidence type="ECO:0000256" key="1">
    <source>
        <dbReference type="ARBA" id="ARBA00001232"/>
    </source>
</evidence>
<dbReference type="AlphaFoldDB" id="A0A3N4MPF5"/>
<dbReference type="RefSeq" id="WP_120516148.1">
    <property type="nucleotide sequence ID" value="NZ_QXZY01000005.1"/>
</dbReference>
<dbReference type="PANTHER" id="PTHR30100:SF1">
    <property type="entry name" value="PHOSPHATE ACYLTRANSFERASE"/>
    <property type="match status" value="1"/>
</dbReference>
<organism evidence="11 12">
    <name type="scientific">Chitinophaga barathri</name>
    <dbReference type="NCBI Taxonomy" id="1647451"/>
    <lineage>
        <taxon>Bacteria</taxon>
        <taxon>Pseudomonadati</taxon>
        <taxon>Bacteroidota</taxon>
        <taxon>Chitinophagia</taxon>
        <taxon>Chitinophagales</taxon>
        <taxon>Chitinophagaceae</taxon>
        <taxon>Chitinophaga</taxon>
    </lineage>
</organism>
<dbReference type="GO" id="GO:0006633">
    <property type="term" value="P:fatty acid biosynthetic process"/>
    <property type="evidence" value="ECO:0007669"/>
    <property type="project" value="UniProtKB-UniRule"/>
</dbReference>
<evidence type="ECO:0000256" key="6">
    <source>
        <dbReference type="ARBA" id="ARBA00023209"/>
    </source>
</evidence>
<dbReference type="InterPro" id="IPR012281">
    <property type="entry name" value="Phospholipid_synth_PlsX-like"/>
</dbReference>
<keyword evidence="7 10" id="KW-1208">Phospholipid metabolism</keyword>
<dbReference type="GO" id="GO:0005737">
    <property type="term" value="C:cytoplasm"/>
    <property type="evidence" value="ECO:0007669"/>
    <property type="project" value="UniProtKB-SubCell"/>
</dbReference>
<evidence type="ECO:0000256" key="5">
    <source>
        <dbReference type="ARBA" id="ARBA00023098"/>
    </source>
</evidence>
<dbReference type="Proteomes" id="UP000279089">
    <property type="component" value="Unassembled WGS sequence"/>
</dbReference>
<accession>A0A3N4MPF5</accession>
<dbReference type="InterPro" id="IPR003664">
    <property type="entry name" value="FA_synthesis"/>
</dbReference>
<dbReference type="PIRSF" id="PIRSF002465">
    <property type="entry name" value="Phsphlp_syn_PlsX"/>
    <property type="match status" value="1"/>
</dbReference>
<sequence>MRIGLDMMGGDYAPAEAVKGVQLFLDSVATDAHLVLIGDEQALTPLLSGAKLDQSRYTVVHSSQVIGMNEHPTKALKEKPQSSISIGFYLLQNKKIDAFISAGNTGAMMVGAIYSIKLIEGVQRPTISTILPRENGTLGLLLDVGINADCKPENLVQFAILGSLYSQYIMGTSAPKVGLLNIGEEEGKGNLLAQATYPLLKENPLLNFIGNVEGRDIFKDTVDVIVCEGFTGNVVLKMAESFHDVAVRRNIKDEYFNRFDFEQYGGTPVLGVAEPVIIGHGISGARAFSNMINLAKQMIESKLLDKIKESFVVTNES</sequence>
<comment type="catalytic activity">
    <reaction evidence="1 10">
        <text>a fatty acyl-[ACP] + phosphate = an acyl phosphate + holo-[ACP]</text>
        <dbReference type="Rhea" id="RHEA:42292"/>
        <dbReference type="Rhea" id="RHEA-COMP:9685"/>
        <dbReference type="Rhea" id="RHEA-COMP:14125"/>
        <dbReference type="ChEBI" id="CHEBI:43474"/>
        <dbReference type="ChEBI" id="CHEBI:59918"/>
        <dbReference type="ChEBI" id="CHEBI:64479"/>
        <dbReference type="ChEBI" id="CHEBI:138651"/>
        <dbReference type="EC" id="2.3.1.274"/>
    </reaction>
</comment>
<dbReference type="Pfam" id="PF02504">
    <property type="entry name" value="FA_synthesis"/>
    <property type="match status" value="1"/>
</dbReference>
<dbReference type="UniPathway" id="UPA00085"/>
<name>A0A3N4MPF5_9BACT</name>
<comment type="subcellular location">
    <subcellularLocation>
        <location evidence="10">Cytoplasm</location>
    </subcellularLocation>
    <text evidence="10">Associated with the membrane possibly through PlsY.</text>
</comment>
<dbReference type="PANTHER" id="PTHR30100">
    <property type="entry name" value="FATTY ACID/PHOSPHOLIPID SYNTHESIS PROTEIN PLSX"/>
    <property type="match status" value="1"/>
</dbReference>
<dbReference type="EMBL" id="RMBX01000004">
    <property type="protein sequence ID" value="RPD41549.1"/>
    <property type="molecule type" value="Genomic_DNA"/>
</dbReference>
<dbReference type="GO" id="GO:0043811">
    <property type="term" value="F:phosphate:acyl-[acyl carrier protein] acyltransferase activity"/>
    <property type="evidence" value="ECO:0007669"/>
    <property type="project" value="UniProtKB-UniRule"/>
</dbReference>
<protein>
    <recommendedName>
        <fullName evidence="8 10">Phosphate acyltransferase</fullName>
        <ecNumber evidence="8 10">2.3.1.274</ecNumber>
    </recommendedName>
    <alternativeName>
        <fullName evidence="10">Acyl-ACP phosphotransacylase</fullName>
    </alternativeName>
    <alternativeName>
        <fullName evidence="10">Acyl-[acyl-carrier-protein]--phosphate acyltransferase</fullName>
    </alternativeName>
    <alternativeName>
        <fullName evidence="10">Phosphate-acyl-ACP acyltransferase</fullName>
    </alternativeName>
</protein>
<proteinExistence type="inferred from homology"/>
<comment type="similarity">
    <text evidence="10">Belongs to the PlsX family.</text>
</comment>
<comment type="pathway">
    <text evidence="10">Lipid metabolism; phospholipid metabolism.</text>
</comment>
<evidence type="ECO:0000313" key="11">
    <source>
        <dbReference type="EMBL" id="RPD41549.1"/>
    </source>
</evidence>
<evidence type="ECO:0000256" key="10">
    <source>
        <dbReference type="HAMAP-Rule" id="MF_00019"/>
    </source>
</evidence>
<keyword evidence="12" id="KW-1185">Reference proteome</keyword>
<keyword evidence="4 10" id="KW-0808">Transferase</keyword>
<comment type="function">
    <text evidence="10">Catalyzes the reversible formation of acyl-phosphate (acyl-PO(4)) from acyl-[acyl-carrier-protein] (acyl-ACP). This enzyme utilizes acyl-ACP as fatty acyl donor, but not acyl-CoA.</text>
</comment>
<dbReference type="Gene3D" id="3.40.718.10">
    <property type="entry name" value="Isopropylmalate Dehydrogenase"/>
    <property type="match status" value="1"/>
</dbReference>
<dbReference type="GO" id="GO:0008654">
    <property type="term" value="P:phospholipid biosynthetic process"/>
    <property type="evidence" value="ECO:0007669"/>
    <property type="project" value="UniProtKB-KW"/>
</dbReference>
<keyword evidence="6 10" id="KW-0594">Phospholipid biosynthesis</keyword>
<dbReference type="EC" id="2.3.1.274" evidence="8 10"/>
<evidence type="ECO:0000256" key="8">
    <source>
        <dbReference type="ARBA" id="ARBA00024069"/>
    </source>
</evidence>
<gene>
    <name evidence="10 11" type="primary">plsX</name>
    <name evidence="11" type="ORF">EG028_09585</name>
</gene>
<keyword evidence="3 10" id="KW-0444">Lipid biosynthesis</keyword>
<keyword evidence="2 10" id="KW-0963">Cytoplasm</keyword>
<evidence type="ECO:0000256" key="7">
    <source>
        <dbReference type="ARBA" id="ARBA00023264"/>
    </source>
</evidence>
<dbReference type="OrthoDB" id="9806408at2"/>
<evidence type="ECO:0000313" key="12">
    <source>
        <dbReference type="Proteomes" id="UP000279089"/>
    </source>
</evidence>
<keyword evidence="5 10" id="KW-0443">Lipid metabolism</keyword>
<evidence type="ECO:0000256" key="2">
    <source>
        <dbReference type="ARBA" id="ARBA00022490"/>
    </source>
</evidence>
<evidence type="ECO:0000256" key="9">
    <source>
        <dbReference type="ARBA" id="ARBA00046608"/>
    </source>
</evidence>
<dbReference type="HAMAP" id="MF_00019">
    <property type="entry name" value="PlsX"/>
    <property type="match status" value="1"/>
</dbReference>
<keyword evidence="11" id="KW-0012">Acyltransferase</keyword>
<evidence type="ECO:0000256" key="4">
    <source>
        <dbReference type="ARBA" id="ARBA00022679"/>
    </source>
</evidence>
<reference evidence="12" key="1">
    <citation type="submission" date="2018-11" db="EMBL/GenBank/DDBJ databases">
        <title>Chitinophaga lutea sp.nov., isolate from arsenic contaminated soil.</title>
        <authorList>
            <person name="Zong Y."/>
        </authorList>
    </citation>
    <scope>NUCLEOTIDE SEQUENCE [LARGE SCALE GENOMIC DNA]</scope>
    <source>
        <strain evidence="12">YLT18</strain>
    </source>
</reference>
<dbReference type="SUPFAM" id="SSF53659">
    <property type="entry name" value="Isocitrate/Isopropylmalate dehydrogenase-like"/>
    <property type="match status" value="1"/>
</dbReference>
<comment type="subunit">
    <text evidence="9 10">Homodimer. Probably interacts with PlsY.</text>
</comment>
<dbReference type="NCBIfam" id="TIGR00182">
    <property type="entry name" value="plsX"/>
    <property type="match status" value="1"/>
</dbReference>
<comment type="caution">
    <text evidence="11">The sequence shown here is derived from an EMBL/GenBank/DDBJ whole genome shotgun (WGS) entry which is preliminary data.</text>
</comment>
<evidence type="ECO:0000256" key="3">
    <source>
        <dbReference type="ARBA" id="ARBA00022516"/>
    </source>
</evidence>